<dbReference type="InterPro" id="IPR029058">
    <property type="entry name" value="AB_hydrolase_fold"/>
</dbReference>
<dbReference type="SUPFAM" id="SSF53474">
    <property type="entry name" value="alpha/beta-Hydrolases"/>
    <property type="match status" value="1"/>
</dbReference>
<proteinExistence type="inferred from homology"/>
<dbReference type="InterPro" id="IPR005645">
    <property type="entry name" value="FSH-like_dom"/>
</dbReference>
<evidence type="ECO:0000256" key="1">
    <source>
        <dbReference type="ARBA" id="ARBA00005863"/>
    </source>
</evidence>
<keyword evidence="2" id="KW-0378">Hydrolase</keyword>
<dbReference type="Proteomes" id="UP000799772">
    <property type="component" value="Unassembled WGS sequence"/>
</dbReference>
<dbReference type="EMBL" id="ML978125">
    <property type="protein sequence ID" value="KAF2099318.1"/>
    <property type="molecule type" value="Genomic_DNA"/>
</dbReference>
<protein>
    <submittedName>
        <fullName evidence="4">Citrinin biosynthesis oxidoreductase CtnB</fullName>
    </submittedName>
</protein>
<name>A0A9P4IG00_9PEZI</name>
<organism evidence="4 5">
    <name type="scientific">Rhizodiscina lignyota</name>
    <dbReference type="NCBI Taxonomy" id="1504668"/>
    <lineage>
        <taxon>Eukaryota</taxon>
        <taxon>Fungi</taxon>
        <taxon>Dikarya</taxon>
        <taxon>Ascomycota</taxon>
        <taxon>Pezizomycotina</taxon>
        <taxon>Dothideomycetes</taxon>
        <taxon>Pleosporomycetidae</taxon>
        <taxon>Aulographales</taxon>
        <taxon>Rhizodiscinaceae</taxon>
        <taxon>Rhizodiscina</taxon>
    </lineage>
</organism>
<dbReference type="GO" id="GO:0005737">
    <property type="term" value="C:cytoplasm"/>
    <property type="evidence" value="ECO:0007669"/>
    <property type="project" value="TreeGrafter"/>
</dbReference>
<accession>A0A9P4IG00</accession>
<evidence type="ECO:0000259" key="3">
    <source>
        <dbReference type="Pfam" id="PF03959"/>
    </source>
</evidence>
<comment type="caution">
    <text evidence="4">The sequence shown here is derived from an EMBL/GenBank/DDBJ whole genome shotgun (WGS) entry which is preliminary data.</text>
</comment>
<evidence type="ECO:0000313" key="5">
    <source>
        <dbReference type="Proteomes" id="UP000799772"/>
    </source>
</evidence>
<keyword evidence="5" id="KW-1185">Reference proteome</keyword>
<comment type="similarity">
    <text evidence="1">Belongs to the LovG family.</text>
</comment>
<gene>
    <name evidence="4" type="ORF">NA57DRAFT_65449</name>
</gene>
<dbReference type="AlphaFoldDB" id="A0A9P4IG00"/>
<dbReference type="PANTHER" id="PTHR48070:SF3">
    <property type="entry name" value="ESTERASE DBAE-RELATED"/>
    <property type="match status" value="1"/>
</dbReference>
<dbReference type="Gene3D" id="3.40.50.1820">
    <property type="entry name" value="alpha/beta hydrolase"/>
    <property type="match status" value="1"/>
</dbReference>
<reference evidence="4" key="1">
    <citation type="journal article" date="2020" name="Stud. Mycol.">
        <title>101 Dothideomycetes genomes: a test case for predicting lifestyles and emergence of pathogens.</title>
        <authorList>
            <person name="Haridas S."/>
            <person name="Albert R."/>
            <person name="Binder M."/>
            <person name="Bloem J."/>
            <person name="Labutti K."/>
            <person name="Salamov A."/>
            <person name="Andreopoulos B."/>
            <person name="Baker S."/>
            <person name="Barry K."/>
            <person name="Bills G."/>
            <person name="Bluhm B."/>
            <person name="Cannon C."/>
            <person name="Castanera R."/>
            <person name="Culley D."/>
            <person name="Daum C."/>
            <person name="Ezra D."/>
            <person name="Gonzalez J."/>
            <person name="Henrissat B."/>
            <person name="Kuo A."/>
            <person name="Liang C."/>
            <person name="Lipzen A."/>
            <person name="Lutzoni F."/>
            <person name="Magnuson J."/>
            <person name="Mondo S."/>
            <person name="Nolan M."/>
            <person name="Ohm R."/>
            <person name="Pangilinan J."/>
            <person name="Park H.-J."/>
            <person name="Ramirez L."/>
            <person name="Alfaro M."/>
            <person name="Sun H."/>
            <person name="Tritt A."/>
            <person name="Yoshinaga Y."/>
            <person name="Zwiers L.-H."/>
            <person name="Turgeon B."/>
            <person name="Goodwin S."/>
            <person name="Spatafora J."/>
            <person name="Crous P."/>
            <person name="Grigoriev I."/>
        </authorList>
    </citation>
    <scope>NUCLEOTIDE SEQUENCE</scope>
    <source>
        <strain evidence="4">CBS 133067</strain>
    </source>
</reference>
<dbReference type="InterPro" id="IPR050593">
    <property type="entry name" value="LovG"/>
</dbReference>
<evidence type="ECO:0000313" key="4">
    <source>
        <dbReference type="EMBL" id="KAF2099318.1"/>
    </source>
</evidence>
<dbReference type="OrthoDB" id="414698at2759"/>
<dbReference type="PANTHER" id="PTHR48070">
    <property type="entry name" value="ESTERASE OVCA2"/>
    <property type="match status" value="1"/>
</dbReference>
<dbReference type="Pfam" id="PF03959">
    <property type="entry name" value="FSH1"/>
    <property type="match status" value="1"/>
</dbReference>
<dbReference type="GO" id="GO:0016787">
    <property type="term" value="F:hydrolase activity"/>
    <property type="evidence" value="ECO:0007669"/>
    <property type="project" value="UniProtKB-KW"/>
</dbReference>
<dbReference type="GO" id="GO:0005634">
    <property type="term" value="C:nucleus"/>
    <property type="evidence" value="ECO:0007669"/>
    <property type="project" value="TreeGrafter"/>
</dbReference>
<sequence length="274" mass="29961">MTTNGKKDDPTLHSPRILCLHGGGVTGEVFRLQARALIAKLSPTFRLVFSDGPFYCDPGPGIVPVYANFGPYRRWLRWLPTHAAIDAESAVDEIWFQLRTAMDDDDALGADGEWVGLLGFSQGAKLSACLLFDQQVREEAKKRGDEGALMDKPTTWKFGVLLAGRAPLVSLSEYSAGRNGLVNAGEISEGFDSAPEDEGEADAQGHTLRIPTVHVHGLLDPGLHLHRRLLNHYCDPKSVTLVEWDGNHRVPIKAVDVDKVVEATFDVARKTGVI</sequence>
<feature type="domain" description="Serine hydrolase" evidence="3">
    <location>
        <begin position="14"/>
        <end position="259"/>
    </location>
</feature>
<dbReference type="GO" id="GO:0044550">
    <property type="term" value="P:secondary metabolite biosynthetic process"/>
    <property type="evidence" value="ECO:0007669"/>
    <property type="project" value="TreeGrafter"/>
</dbReference>
<evidence type="ECO:0000256" key="2">
    <source>
        <dbReference type="ARBA" id="ARBA00022801"/>
    </source>
</evidence>